<name>A0ABW0HME6_9BACL</name>
<comment type="caution">
    <text evidence="2">The sequence shown here is derived from an EMBL/GenBank/DDBJ whole genome shotgun (WGS) entry which is preliminary data.</text>
</comment>
<keyword evidence="3" id="KW-1185">Reference proteome</keyword>
<dbReference type="Gene3D" id="3.40.640.10">
    <property type="entry name" value="Type I PLP-dependent aspartate aminotransferase-like (Major domain)"/>
    <property type="match status" value="1"/>
</dbReference>
<reference evidence="3" key="1">
    <citation type="journal article" date="2019" name="Int. J. Syst. Evol. Microbiol.">
        <title>The Global Catalogue of Microorganisms (GCM) 10K type strain sequencing project: providing services to taxonomists for standard genome sequencing and annotation.</title>
        <authorList>
            <consortium name="The Broad Institute Genomics Platform"/>
            <consortium name="The Broad Institute Genome Sequencing Center for Infectious Disease"/>
            <person name="Wu L."/>
            <person name="Ma J."/>
        </authorList>
    </citation>
    <scope>NUCLEOTIDE SEQUENCE [LARGE SCALE GENOMIC DNA]</scope>
    <source>
        <strain evidence="3">CGMCC 1.18575</strain>
    </source>
</reference>
<sequence length="392" mass="42721">MQEKQQSRIHLSPPHIGEKEQLYVREAFTTNWVAPLGPNVEAFERETAAHVGSKGALALNSGTSAIHLALRLAGVGSGDTVFVSSLTFVASVNPALYLGAEPVLIDSDPATWNMSVPALERAFTRAARAGKLPKAIIVVNLYGQSADMDPIMALSARYGVPVIEDAAESLGATYKGRASGTIGHYGIYSFNGNKIITTSGGGMLVAHDESALERARYWATQAREPEAHYEHTQLGYNYRLSNVLAGVGRGQLELLGQRVEARRAIYQRYEEAFAGYPGIAFMPEADYGQATRWLTALTVDPETAGVTARELIEALAERNIEARPVWKPMHLQPLMQGCAYYPHEEGESVSDRLFAQGLCLPSGSSMTEKEQNRVIDCLLDKMKGWGLRHESA</sequence>
<keyword evidence="1" id="KW-0663">Pyridoxal phosphate</keyword>
<dbReference type="PANTHER" id="PTHR30244">
    <property type="entry name" value="TRANSAMINASE"/>
    <property type="match status" value="1"/>
</dbReference>
<dbReference type="PIRSF" id="PIRSF000390">
    <property type="entry name" value="PLP_StrS"/>
    <property type="match status" value="1"/>
</dbReference>
<dbReference type="InterPro" id="IPR015422">
    <property type="entry name" value="PyrdxlP-dep_Trfase_small"/>
</dbReference>
<evidence type="ECO:0000256" key="1">
    <source>
        <dbReference type="RuleBase" id="RU004508"/>
    </source>
</evidence>
<keyword evidence="2" id="KW-0032">Aminotransferase</keyword>
<dbReference type="Pfam" id="PF01041">
    <property type="entry name" value="DegT_DnrJ_EryC1"/>
    <property type="match status" value="1"/>
</dbReference>
<evidence type="ECO:0000313" key="2">
    <source>
        <dbReference type="EMBL" id="MFC5401553.1"/>
    </source>
</evidence>
<dbReference type="RefSeq" id="WP_378129220.1">
    <property type="nucleotide sequence ID" value="NZ_JBHSMI010000003.1"/>
</dbReference>
<dbReference type="InterPro" id="IPR015421">
    <property type="entry name" value="PyrdxlP-dep_Trfase_major"/>
</dbReference>
<dbReference type="SUPFAM" id="SSF53383">
    <property type="entry name" value="PLP-dependent transferases"/>
    <property type="match status" value="1"/>
</dbReference>
<dbReference type="CDD" id="cd00616">
    <property type="entry name" value="AHBA_syn"/>
    <property type="match status" value="1"/>
</dbReference>
<dbReference type="EMBL" id="JBHSMI010000003">
    <property type="protein sequence ID" value="MFC5401553.1"/>
    <property type="molecule type" value="Genomic_DNA"/>
</dbReference>
<gene>
    <name evidence="2" type="ORF">ACFPOF_02305</name>
</gene>
<protein>
    <submittedName>
        <fullName evidence="2">DegT/DnrJ/EryC1/StrS family aminotransferase</fullName>
    </submittedName>
</protein>
<organism evidence="2 3">
    <name type="scientific">Cohnella soli</name>
    <dbReference type="NCBI Taxonomy" id="425005"/>
    <lineage>
        <taxon>Bacteria</taxon>
        <taxon>Bacillati</taxon>
        <taxon>Bacillota</taxon>
        <taxon>Bacilli</taxon>
        <taxon>Bacillales</taxon>
        <taxon>Paenibacillaceae</taxon>
        <taxon>Cohnella</taxon>
    </lineage>
</organism>
<accession>A0ABW0HME6</accession>
<dbReference type="Gene3D" id="3.90.1150.10">
    <property type="entry name" value="Aspartate Aminotransferase, domain 1"/>
    <property type="match status" value="1"/>
</dbReference>
<dbReference type="PANTHER" id="PTHR30244:SF34">
    <property type="entry name" value="DTDP-4-AMINO-4,6-DIDEOXYGALACTOSE TRANSAMINASE"/>
    <property type="match status" value="1"/>
</dbReference>
<dbReference type="InterPro" id="IPR015424">
    <property type="entry name" value="PyrdxlP-dep_Trfase"/>
</dbReference>
<dbReference type="InterPro" id="IPR000653">
    <property type="entry name" value="DegT/StrS_aminotransferase"/>
</dbReference>
<proteinExistence type="inferred from homology"/>
<dbReference type="Proteomes" id="UP001596113">
    <property type="component" value="Unassembled WGS sequence"/>
</dbReference>
<dbReference type="GO" id="GO:0008483">
    <property type="term" value="F:transaminase activity"/>
    <property type="evidence" value="ECO:0007669"/>
    <property type="project" value="UniProtKB-KW"/>
</dbReference>
<evidence type="ECO:0000313" key="3">
    <source>
        <dbReference type="Proteomes" id="UP001596113"/>
    </source>
</evidence>
<comment type="similarity">
    <text evidence="1">Belongs to the DegT/DnrJ/EryC1 family.</text>
</comment>
<keyword evidence="2" id="KW-0808">Transferase</keyword>